<dbReference type="InterPro" id="IPR051910">
    <property type="entry name" value="ComF/GntX_DNA_util-trans"/>
</dbReference>
<evidence type="ECO:0000256" key="1">
    <source>
        <dbReference type="ARBA" id="ARBA00008007"/>
    </source>
</evidence>
<keyword evidence="4" id="KW-1185">Reference proteome</keyword>
<gene>
    <name evidence="3" type="ORF">A374_01734</name>
</gene>
<keyword evidence="3" id="KW-0328">Glycosyltransferase</keyword>
<dbReference type="SUPFAM" id="SSF53271">
    <property type="entry name" value="PRTase-like"/>
    <property type="match status" value="1"/>
</dbReference>
<dbReference type="eggNOG" id="COG1040">
    <property type="taxonomic scope" value="Bacteria"/>
</dbReference>
<dbReference type="CDD" id="cd06223">
    <property type="entry name" value="PRTases_typeI"/>
    <property type="match status" value="1"/>
</dbReference>
<dbReference type="EMBL" id="AKKV01000019">
    <property type="protein sequence ID" value="EIT86936.1"/>
    <property type="molecule type" value="Genomic_DNA"/>
</dbReference>
<reference evidence="3 4" key="1">
    <citation type="journal article" date="2012" name="J. Bacteriol.">
        <title>Genome of Bacillus macauensis ZFHKF-1, a Long-Chain-Forming Bacterium.</title>
        <authorList>
            <person name="Cai L."/>
            <person name="Zhang T."/>
        </authorList>
    </citation>
    <scope>NUCLEOTIDE SEQUENCE [LARGE SCALE GENOMIC DNA]</scope>
    <source>
        <strain evidence="3 4">ZFHKF-1</strain>
    </source>
</reference>
<dbReference type="Pfam" id="PF00156">
    <property type="entry name" value="Pribosyltran"/>
    <property type="match status" value="1"/>
</dbReference>
<dbReference type="AlphaFoldDB" id="I8J556"/>
<evidence type="ECO:0000259" key="2">
    <source>
        <dbReference type="Pfam" id="PF00156"/>
    </source>
</evidence>
<accession>I8J556</accession>
<dbReference type="PATRIC" id="fig|1196324.3.peg.344"/>
<feature type="domain" description="Phosphoribosyltransferase" evidence="2">
    <location>
        <begin position="143"/>
        <end position="234"/>
    </location>
</feature>
<proteinExistence type="inferred from homology"/>
<dbReference type="PANTHER" id="PTHR47505">
    <property type="entry name" value="DNA UTILIZATION PROTEIN YHGH"/>
    <property type="match status" value="1"/>
</dbReference>
<dbReference type="Gene3D" id="3.40.50.2020">
    <property type="match status" value="1"/>
</dbReference>
<protein>
    <submittedName>
        <fullName evidence="3">Phosphoribosyltransferase</fullName>
    </submittedName>
</protein>
<dbReference type="InterPro" id="IPR029057">
    <property type="entry name" value="PRTase-like"/>
</dbReference>
<sequence length="237" mass="27347">MKRCLFCHETLVEEVSWNDCFGLRKRSLFCDTCYKGLEEISGERCDGCGRKHSLFPEQYRQNMTCLDCIKWEGNALYSQVLQRNISLYVYNETLKAIIAKMKYRGDAELAKGFQQKLQQVYTTFFHGYAVVPIPLSEERHYERGFNQAELLAQQLNVPYENWLTRQRHENKQSKKTRSERLKINQHTFLLHSEVPPLTGTHCVLIDDVYTTGATIRAAALILKQAGALSVSSITIGR</sequence>
<dbReference type="RefSeq" id="WP_007200448.1">
    <property type="nucleotide sequence ID" value="NZ_AKKV01000019.1"/>
</dbReference>
<dbReference type="GO" id="GO:0016757">
    <property type="term" value="F:glycosyltransferase activity"/>
    <property type="evidence" value="ECO:0007669"/>
    <property type="project" value="UniProtKB-KW"/>
</dbReference>
<evidence type="ECO:0000313" key="3">
    <source>
        <dbReference type="EMBL" id="EIT86936.1"/>
    </source>
</evidence>
<comment type="similarity">
    <text evidence="1">Belongs to the ComF/GntX family.</text>
</comment>
<dbReference type="InterPro" id="IPR000836">
    <property type="entry name" value="PRTase_dom"/>
</dbReference>
<name>I8J556_9BACL</name>
<keyword evidence="3" id="KW-0808">Transferase</keyword>
<comment type="caution">
    <text evidence="3">The sequence shown here is derived from an EMBL/GenBank/DDBJ whole genome shotgun (WGS) entry which is preliminary data.</text>
</comment>
<dbReference type="STRING" id="1196324.A374_01734"/>
<dbReference type="PANTHER" id="PTHR47505:SF1">
    <property type="entry name" value="DNA UTILIZATION PROTEIN YHGH"/>
    <property type="match status" value="1"/>
</dbReference>
<dbReference type="OrthoDB" id="9779910at2"/>
<evidence type="ECO:0000313" key="4">
    <source>
        <dbReference type="Proteomes" id="UP000004080"/>
    </source>
</evidence>
<organism evidence="3 4">
    <name type="scientific">Fictibacillus macauensis ZFHKF-1</name>
    <dbReference type="NCBI Taxonomy" id="1196324"/>
    <lineage>
        <taxon>Bacteria</taxon>
        <taxon>Bacillati</taxon>
        <taxon>Bacillota</taxon>
        <taxon>Bacilli</taxon>
        <taxon>Bacillales</taxon>
        <taxon>Fictibacillaceae</taxon>
        <taxon>Fictibacillus</taxon>
    </lineage>
</organism>
<dbReference type="Proteomes" id="UP000004080">
    <property type="component" value="Unassembled WGS sequence"/>
</dbReference>